<keyword evidence="1" id="KW-0812">Transmembrane</keyword>
<evidence type="ECO:0000313" key="3">
    <source>
        <dbReference type="Proteomes" id="UP001233836"/>
    </source>
</evidence>
<feature type="transmembrane region" description="Helical" evidence="1">
    <location>
        <begin position="6"/>
        <end position="29"/>
    </location>
</feature>
<evidence type="ECO:0000256" key="1">
    <source>
        <dbReference type="SAM" id="Phobius"/>
    </source>
</evidence>
<gene>
    <name evidence="2" type="ORF">J2T19_002961</name>
</gene>
<dbReference type="EMBL" id="JAUSTI010000007">
    <property type="protein sequence ID" value="MDQ0171499.1"/>
    <property type="molecule type" value="Genomic_DNA"/>
</dbReference>
<comment type="caution">
    <text evidence="2">The sequence shown here is derived from an EMBL/GenBank/DDBJ whole genome shotgun (WGS) entry which is preliminary data.</text>
</comment>
<reference evidence="2 3" key="1">
    <citation type="submission" date="2023-07" db="EMBL/GenBank/DDBJ databases">
        <title>Sorghum-associated microbial communities from plants grown in Nebraska, USA.</title>
        <authorList>
            <person name="Schachtman D."/>
        </authorList>
    </citation>
    <scope>NUCLEOTIDE SEQUENCE [LARGE SCALE GENOMIC DNA]</scope>
    <source>
        <strain evidence="2 3">DS1314</strain>
    </source>
</reference>
<name>A0ABT9WEN4_9BACL</name>
<keyword evidence="1" id="KW-1133">Transmembrane helix</keyword>
<keyword evidence="3" id="KW-1185">Reference proteome</keyword>
<keyword evidence="1" id="KW-0472">Membrane</keyword>
<sequence length="110" mass="12827">MYETLPGWMLILFWLFFLLTLGGAIVSVFRRKLLNLSILSIVLSMLIPITFVILSIRRNDGLDELQYLIIQLQRGSIGAIFVVEGTIFLFFWWSLFFLKNKPINKSKIIE</sequence>
<proteinExistence type="predicted"/>
<feature type="transmembrane region" description="Helical" evidence="1">
    <location>
        <begin position="76"/>
        <end position="98"/>
    </location>
</feature>
<dbReference type="Proteomes" id="UP001233836">
    <property type="component" value="Unassembled WGS sequence"/>
</dbReference>
<feature type="transmembrane region" description="Helical" evidence="1">
    <location>
        <begin position="36"/>
        <end position="56"/>
    </location>
</feature>
<organism evidence="2 3">
    <name type="scientific">Paenibacillus tundrae</name>
    <dbReference type="NCBI Taxonomy" id="528187"/>
    <lineage>
        <taxon>Bacteria</taxon>
        <taxon>Bacillati</taxon>
        <taxon>Bacillota</taxon>
        <taxon>Bacilli</taxon>
        <taxon>Bacillales</taxon>
        <taxon>Paenibacillaceae</taxon>
        <taxon>Paenibacillus</taxon>
    </lineage>
</organism>
<evidence type="ECO:0000313" key="2">
    <source>
        <dbReference type="EMBL" id="MDQ0171499.1"/>
    </source>
</evidence>
<accession>A0ABT9WEN4</accession>
<protein>
    <submittedName>
        <fullName evidence="2">Uncharacterized protein</fullName>
    </submittedName>
</protein>